<dbReference type="HOGENOM" id="CLU_2368660_0_0_9"/>
<accession>G9X1G7</accession>
<dbReference type="STRING" id="796937.HMPREF9630_01685"/>
<evidence type="ECO:0000313" key="3">
    <source>
        <dbReference type="EMBL" id="EHL18098.1"/>
    </source>
</evidence>
<feature type="transmembrane region" description="Helical" evidence="1">
    <location>
        <begin position="6"/>
        <end position="24"/>
    </location>
</feature>
<reference evidence="3 4" key="2">
    <citation type="submission" date="2011-08" db="EMBL/GenBank/DDBJ databases">
        <title>The Genome Sequence of Eubacteriaceae bacterium CM5.</title>
        <authorList>
            <consortium name="The Broad Institute Genome Sequencing Platform"/>
            <person name="Earl A."/>
            <person name="Ward D."/>
            <person name="Feldgarden M."/>
            <person name="Gevers D."/>
            <person name="Sizova M."/>
            <person name="Hazen A."/>
            <person name="Epstein S."/>
            <person name="Young S.K."/>
            <person name="Zeng Q."/>
            <person name="Gargeya S."/>
            <person name="Fitzgerald M."/>
            <person name="Haas B."/>
            <person name="Abouelleil A."/>
            <person name="Alvarado L."/>
            <person name="Arachchi H.M."/>
            <person name="Berlin A."/>
            <person name="Brown A."/>
            <person name="Chapman S.B."/>
            <person name="Chen Z."/>
            <person name="Dunbar C."/>
            <person name="Freedman E."/>
            <person name="Gearin G."/>
            <person name="Gellesch M."/>
            <person name="Goldberg J."/>
            <person name="Griggs A."/>
            <person name="Gujja S."/>
            <person name="Heiman D."/>
            <person name="Howarth C."/>
            <person name="Larson L."/>
            <person name="Lui A."/>
            <person name="MacDonald P.J.P."/>
            <person name="Montmayeur A."/>
            <person name="Murphy C."/>
            <person name="Neiman D."/>
            <person name="Pearson M."/>
            <person name="Priest M."/>
            <person name="Roberts A."/>
            <person name="Saif S."/>
            <person name="Shea T."/>
            <person name="Shenoy N."/>
            <person name="Sisk P."/>
            <person name="Stolte C."/>
            <person name="Sykes S."/>
            <person name="Wortman J."/>
            <person name="Nusbaum C."/>
            <person name="Birren B."/>
        </authorList>
    </citation>
    <scope>NUCLEOTIDE SEQUENCE [LARGE SCALE GENOMIC DNA]</scope>
    <source>
        <strain evidence="3 4">CM5</strain>
    </source>
</reference>
<dbReference type="Proteomes" id="UP000003379">
    <property type="component" value="Unassembled WGS sequence"/>
</dbReference>
<protein>
    <recommendedName>
        <fullName evidence="6">PF06103 family protein</fullName>
    </recommendedName>
</protein>
<dbReference type="RefSeq" id="WP_009526427.1">
    <property type="nucleotide sequence ID" value="NZ_JBQMYE010000164.1"/>
</dbReference>
<sequence>MWEVGILLIGIGFLFFSVYLGMVLKNAGDTIKEVNRIVVRNSREIEDLIIASSGILTSINSLSGVVSGVSKATAFSAAAKGAMSVAQMRKNRQKGRN</sequence>
<keyword evidence="1" id="KW-0472">Membrane</keyword>
<evidence type="ECO:0000256" key="1">
    <source>
        <dbReference type="SAM" id="Phobius"/>
    </source>
</evidence>
<keyword evidence="1" id="KW-0812">Transmembrane</keyword>
<dbReference type="EMBL" id="AFZE01000033">
    <property type="protein sequence ID" value="EHL14360.1"/>
    <property type="molecule type" value="Genomic_DNA"/>
</dbReference>
<proteinExistence type="predicted"/>
<evidence type="ECO:0008006" key="6">
    <source>
        <dbReference type="Google" id="ProtNLM"/>
    </source>
</evidence>
<accession>G9XER2</accession>
<evidence type="ECO:0000313" key="5">
    <source>
        <dbReference type="Proteomes" id="UP000006437"/>
    </source>
</evidence>
<organism evidence="2 5">
    <name type="scientific">Peptoanaerobacter stomatis</name>
    <dbReference type="NCBI Taxonomy" id="796937"/>
    <lineage>
        <taxon>Bacteria</taxon>
        <taxon>Bacillati</taxon>
        <taxon>Bacillota</taxon>
        <taxon>Clostridia</taxon>
        <taxon>Peptostreptococcales</taxon>
        <taxon>Filifactoraceae</taxon>
        <taxon>Peptoanaerobacter</taxon>
    </lineage>
</organism>
<keyword evidence="1" id="KW-1133">Transmembrane helix</keyword>
<dbReference type="AlphaFoldDB" id="G9X1G7"/>
<reference evidence="2 5" key="1">
    <citation type="submission" date="2011-08" db="EMBL/GenBank/DDBJ databases">
        <title>The Genome Sequence of Eubacteriaceae bacterium ACC19a.</title>
        <authorList>
            <consortium name="The Broad Institute Genome Sequencing Platform"/>
            <person name="Earl A."/>
            <person name="Ward D."/>
            <person name="Feldgarden M."/>
            <person name="Gevers D."/>
            <person name="Sizova M."/>
            <person name="Hazen A."/>
            <person name="Epstein S."/>
            <person name="Young S.K."/>
            <person name="Zeng Q."/>
            <person name="Gargeya S."/>
            <person name="Fitzgerald M."/>
            <person name="Haas B."/>
            <person name="Abouelleil A."/>
            <person name="Alvarado L."/>
            <person name="Arachchi H.M."/>
            <person name="Berlin A."/>
            <person name="Brown A."/>
            <person name="Chapman S.B."/>
            <person name="Chen Z."/>
            <person name="Dunbar C."/>
            <person name="Freedman E."/>
            <person name="Gearin G."/>
            <person name="Gellesch M."/>
            <person name="Goldberg J."/>
            <person name="Griggs A."/>
            <person name="Gujja S."/>
            <person name="Heiman D."/>
            <person name="Howarth C."/>
            <person name="Larson L."/>
            <person name="Lui A."/>
            <person name="MacDonald P.J.P."/>
            <person name="Montmayeur A."/>
            <person name="Murphy C."/>
            <person name="Neiman D."/>
            <person name="Pearson M."/>
            <person name="Priest M."/>
            <person name="Roberts A."/>
            <person name="Saif S."/>
            <person name="Shea T."/>
            <person name="Shenoy N."/>
            <person name="Sisk P."/>
            <person name="Stolte C."/>
            <person name="Sykes S."/>
            <person name="Wortman J."/>
            <person name="Nusbaum C."/>
            <person name="Birren B."/>
        </authorList>
    </citation>
    <scope>NUCLEOTIDE SEQUENCE [LARGE SCALE GENOMIC DNA]</scope>
    <source>
        <strain evidence="2 5">ACC19a</strain>
    </source>
</reference>
<gene>
    <name evidence="3" type="ORF">HMPREF9628_02132</name>
    <name evidence="2" type="ORF">HMPREF9629_02211</name>
</gene>
<dbReference type="Proteomes" id="UP000006437">
    <property type="component" value="Unassembled WGS sequence"/>
</dbReference>
<comment type="caution">
    <text evidence="2">The sequence shown here is derived from an EMBL/GenBank/DDBJ whole genome shotgun (WGS) entry which is preliminary data.</text>
</comment>
<dbReference type="EMBL" id="AFZG01000050">
    <property type="protein sequence ID" value="EHL18098.1"/>
    <property type="molecule type" value="Genomic_DNA"/>
</dbReference>
<evidence type="ECO:0000313" key="4">
    <source>
        <dbReference type="Proteomes" id="UP000003379"/>
    </source>
</evidence>
<evidence type="ECO:0000313" key="2">
    <source>
        <dbReference type="EMBL" id="EHL14360.1"/>
    </source>
</evidence>
<dbReference type="BioCyc" id="EBAC796937-HMP:GMGH-2239-MONOMER"/>
<name>G9X1G7_9FIRM</name>